<evidence type="ECO:0000313" key="1">
    <source>
        <dbReference type="EMBL" id="KAI4330363.1"/>
    </source>
</evidence>
<accession>A0ACB9N2Z9</accession>
<protein>
    <submittedName>
        <fullName evidence="1">Uncharacterized protein</fullName>
    </submittedName>
</protein>
<organism evidence="1 2">
    <name type="scientific">Melastoma candidum</name>
    <dbReference type="NCBI Taxonomy" id="119954"/>
    <lineage>
        <taxon>Eukaryota</taxon>
        <taxon>Viridiplantae</taxon>
        <taxon>Streptophyta</taxon>
        <taxon>Embryophyta</taxon>
        <taxon>Tracheophyta</taxon>
        <taxon>Spermatophyta</taxon>
        <taxon>Magnoliopsida</taxon>
        <taxon>eudicotyledons</taxon>
        <taxon>Gunneridae</taxon>
        <taxon>Pentapetalae</taxon>
        <taxon>rosids</taxon>
        <taxon>malvids</taxon>
        <taxon>Myrtales</taxon>
        <taxon>Melastomataceae</taxon>
        <taxon>Melastomatoideae</taxon>
        <taxon>Melastomateae</taxon>
        <taxon>Melastoma</taxon>
    </lineage>
</organism>
<dbReference type="EMBL" id="CM042887">
    <property type="protein sequence ID" value="KAI4330363.1"/>
    <property type="molecule type" value="Genomic_DNA"/>
</dbReference>
<comment type="caution">
    <text evidence="1">The sequence shown here is derived from an EMBL/GenBank/DDBJ whole genome shotgun (WGS) entry which is preliminary data.</text>
</comment>
<keyword evidence="2" id="KW-1185">Reference proteome</keyword>
<proteinExistence type="predicted"/>
<gene>
    <name evidence="1" type="ORF">MLD38_028658</name>
</gene>
<dbReference type="Proteomes" id="UP001057402">
    <property type="component" value="Chromosome 8"/>
</dbReference>
<evidence type="ECO:0000313" key="2">
    <source>
        <dbReference type="Proteomes" id="UP001057402"/>
    </source>
</evidence>
<name>A0ACB9N2Z9_9MYRT</name>
<reference evidence="2" key="1">
    <citation type="journal article" date="2023" name="Front. Plant Sci.">
        <title>Chromosomal-level genome assembly of Melastoma candidum provides insights into trichome evolution.</title>
        <authorList>
            <person name="Zhong Y."/>
            <person name="Wu W."/>
            <person name="Sun C."/>
            <person name="Zou P."/>
            <person name="Liu Y."/>
            <person name="Dai S."/>
            <person name="Zhou R."/>
        </authorList>
    </citation>
    <scope>NUCLEOTIDE SEQUENCE [LARGE SCALE GENOMIC DNA]</scope>
</reference>
<sequence>MTKATVFAVTCVLHSMVVLFCRFMMMFHSQAIYSLGRGTKVARRLLGSTLRDRLLIGTFDSFASRLLFTIGMLRLIVSLIRDREERGG</sequence>